<evidence type="ECO:0000313" key="11">
    <source>
        <dbReference type="Proteomes" id="UP000649075"/>
    </source>
</evidence>
<evidence type="ECO:0000256" key="1">
    <source>
        <dbReference type="ARBA" id="ARBA00004651"/>
    </source>
</evidence>
<reference evidence="10 11" key="1">
    <citation type="submission" date="2020-08" db="EMBL/GenBank/DDBJ databases">
        <authorList>
            <person name="Liu C."/>
            <person name="Sun Q."/>
        </authorList>
    </citation>
    <scope>NUCLEOTIDE SEQUENCE [LARGE SCALE GENOMIC DNA]</scope>
    <source>
        <strain evidence="10 11">L34</strain>
    </source>
</reference>
<feature type="transmembrane region" description="Helical" evidence="7">
    <location>
        <begin position="126"/>
        <end position="150"/>
    </location>
</feature>
<dbReference type="InterPro" id="IPR003593">
    <property type="entry name" value="AAA+_ATPase"/>
</dbReference>
<dbReference type="Proteomes" id="UP000649075">
    <property type="component" value="Unassembled WGS sequence"/>
</dbReference>
<comment type="subcellular location">
    <subcellularLocation>
        <location evidence="1">Cell membrane</location>
        <topology evidence="1">Multi-pass membrane protein</topology>
    </subcellularLocation>
</comment>
<keyword evidence="2 7" id="KW-0812">Transmembrane</keyword>
<dbReference type="InterPro" id="IPR017871">
    <property type="entry name" value="ABC_transporter-like_CS"/>
</dbReference>
<evidence type="ECO:0000259" key="8">
    <source>
        <dbReference type="PROSITE" id="PS50893"/>
    </source>
</evidence>
<keyword evidence="11" id="KW-1185">Reference proteome</keyword>
<dbReference type="SMART" id="SM00382">
    <property type="entry name" value="AAA"/>
    <property type="match status" value="1"/>
</dbReference>
<dbReference type="InterPro" id="IPR011527">
    <property type="entry name" value="ABC1_TM_dom"/>
</dbReference>
<evidence type="ECO:0000256" key="2">
    <source>
        <dbReference type="ARBA" id="ARBA00022692"/>
    </source>
</evidence>
<dbReference type="EMBL" id="JACRWH010000030">
    <property type="protein sequence ID" value="MBC6012614.1"/>
    <property type="molecule type" value="Genomic_DNA"/>
</dbReference>
<gene>
    <name evidence="10" type="ORF">H8911_07675</name>
</gene>
<dbReference type="Gene3D" id="1.20.1560.10">
    <property type="entry name" value="ABC transporter type 1, transmembrane domain"/>
    <property type="match status" value="1"/>
</dbReference>
<feature type="transmembrane region" description="Helical" evidence="7">
    <location>
        <begin position="20"/>
        <end position="39"/>
    </location>
</feature>
<dbReference type="Pfam" id="PF00664">
    <property type="entry name" value="ABC_membrane"/>
    <property type="match status" value="1"/>
</dbReference>
<feature type="domain" description="ABC transporter" evidence="8">
    <location>
        <begin position="330"/>
        <end position="538"/>
    </location>
</feature>
<dbReference type="SUPFAM" id="SSF52540">
    <property type="entry name" value="P-loop containing nucleoside triphosphate hydrolases"/>
    <property type="match status" value="1"/>
</dbReference>
<evidence type="ECO:0000313" key="10">
    <source>
        <dbReference type="EMBL" id="MBC6012614.1"/>
    </source>
</evidence>
<sequence length="538" mass="62206">MKKILLYGFKYIFKYKTLYFVYFASQILISLSELFIPIMEGAVIDSLVKTDLNIFIKNIIVLILIMLFSLAFSIIGSYLYFLLQVKCGNEANVDEIHNLYSISYKNLLNKDPSVLNQTINNDCNDIIMFCLSSVQQIIIAIFSILFMIFIVLTQSILFVFVLLISTILYLIIYYYFKDKIYNSNKQVLESTGAYFGALYQLVYYLKSIKMCSLFENIKSFENKVFMHFFSVNKKQQFIESCNNIFINLVSILTQILIYIIGAILVVKHHITVGMVVTITNYYANVISNTQIILNFWNNVQKCRVSCDRLSIYHNISKMNGKELIEDVNTVYFDHLSFRYTDQEELIHYNGSFEKGNIYRILGKNGTGKSTFIQVILGVFGNDYGGRILVNSIDMKKIDMNYFIFKNVAVCLQEPLIIEDTIERNLIPNDNYNGRYLEYLLKGFNMVEIIDNMDDGINTVLHPLNSNLSGGEKQKIGIIRALLSKANVLVFDEPTSALDKESSRFFQQCINKIENKIIIIISHDDLEYLESKEKKVFLI</sequence>
<dbReference type="PANTHER" id="PTHR43394">
    <property type="entry name" value="ATP-DEPENDENT PERMEASE MDL1, MITOCHONDRIAL"/>
    <property type="match status" value="1"/>
</dbReference>
<accession>A0ABR7KIS7</accession>
<dbReference type="RefSeq" id="WP_186999231.1">
    <property type="nucleotide sequence ID" value="NZ_JACRWH010000030.1"/>
</dbReference>
<dbReference type="SUPFAM" id="SSF90123">
    <property type="entry name" value="ABC transporter transmembrane region"/>
    <property type="match status" value="1"/>
</dbReference>
<comment type="caution">
    <text evidence="10">The sequence shown here is derived from an EMBL/GenBank/DDBJ whole genome shotgun (WGS) entry which is preliminary data.</text>
</comment>
<evidence type="ECO:0000256" key="6">
    <source>
        <dbReference type="ARBA" id="ARBA00023136"/>
    </source>
</evidence>
<keyword evidence="6 7" id="KW-0472">Membrane</keyword>
<feature type="transmembrane region" description="Helical" evidence="7">
    <location>
        <begin position="59"/>
        <end position="83"/>
    </location>
</feature>
<dbReference type="PROSITE" id="PS00211">
    <property type="entry name" value="ABC_TRANSPORTER_1"/>
    <property type="match status" value="1"/>
</dbReference>
<dbReference type="InterPro" id="IPR036640">
    <property type="entry name" value="ABC1_TM_sf"/>
</dbReference>
<name>A0ABR7KIS7_9FIRM</name>
<evidence type="ECO:0000256" key="3">
    <source>
        <dbReference type="ARBA" id="ARBA00022741"/>
    </source>
</evidence>
<dbReference type="GO" id="GO:0005524">
    <property type="term" value="F:ATP binding"/>
    <property type="evidence" value="ECO:0007669"/>
    <property type="project" value="UniProtKB-KW"/>
</dbReference>
<keyword evidence="5 7" id="KW-1133">Transmembrane helix</keyword>
<evidence type="ECO:0000256" key="4">
    <source>
        <dbReference type="ARBA" id="ARBA00022840"/>
    </source>
</evidence>
<dbReference type="PANTHER" id="PTHR43394:SF1">
    <property type="entry name" value="ATP-BINDING CASSETTE SUB-FAMILY B MEMBER 10, MITOCHONDRIAL"/>
    <property type="match status" value="1"/>
</dbReference>
<dbReference type="Gene3D" id="3.40.50.300">
    <property type="entry name" value="P-loop containing nucleotide triphosphate hydrolases"/>
    <property type="match status" value="1"/>
</dbReference>
<dbReference type="Pfam" id="PF00005">
    <property type="entry name" value="ABC_tran"/>
    <property type="match status" value="1"/>
</dbReference>
<evidence type="ECO:0000256" key="5">
    <source>
        <dbReference type="ARBA" id="ARBA00022989"/>
    </source>
</evidence>
<dbReference type="InterPro" id="IPR039421">
    <property type="entry name" value="Type_1_exporter"/>
</dbReference>
<dbReference type="PROSITE" id="PS50929">
    <property type="entry name" value="ABC_TM1F"/>
    <property type="match status" value="1"/>
</dbReference>
<dbReference type="InterPro" id="IPR027417">
    <property type="entry name" value="P-loop_NTPase"/>
</dbReference>
<organism evidence="10 11">
    <name type="scientific">Holdemanella hominis</name>
    <dbReference type="NCBI Taxonomy" id="2764327"/>
    <lineage>
        <taxon>Bacteria</taxon>
        <taxon>Bacillati</taxon>
        <taxon>Bacillota</taxon>
        <taxon>Erysipelotrichia</taxon>
        <taxon>Erysipelotrichales</taxon>
        <taxon>Erysipelotrichaceae</taxon>
        <taxon>Holdemanella</taxon>
    </lineage>
</organism>
<feature type="transmembrane region" description="Helical" evidence="7">
    <location>
        <begin position="156"/>
        <end position="176"/>
    </location>
</feature>
<feature type="transmembrane region" description="Helical" evidence="7">
    <location>
        <begin position="244"/>
        <end position="266"/>
    </location>
</feature>
<evidence type="ECO:0000256" key="7">
    <source>
        <dbReference type="SAM" id="Phobius"/>
    </source>
</evidence>
<protein>
    <submittedName>
        <fullName evidence="10">ATP-binding cassette domain-containing protein</fullName>
    </submittedName>
</protein>
<dbReference type="InterPro" id="IPR003439">
    <property type="entry name" value="ABC_transporter-like_ATP-bd"/>
</dbReference>
<feature type="domain" description="ABC transmembrane type-1" evidence="9">
    <location>
        <begin position="20"/>
        <end position="301"/>
    </location>
</feature>
<evidence type="ECO:0000259" key="9">
    <source>
        <dbReference type="PROSITE" id="PS50929"/>
    </source>
</evidence>
<dbReference type="PROSITE" id="PS50893">
    <property type="entry name" value="ABC_TRANSPORTER_2"/>
    <property type="match status" value="1"/>
</dbReference>
<keyword evidence="4 10" id="KW-0067">ATP-binding</keyword>
<proteinExistence type="predicted"/>
<keyword evidence="3" id="KW-0547">Nucleotide-binding</keyword>